<evidence type="ECO:0000256" key="4">
    <source>
        <dbReference type="ARBA" id="ARBA00023136"/>
    </source>
</evidence>
<feature type="transmembrane region" description="Helical" evidence="6">
    <location>
        <begin position="343"/>
        <end position="363"/>
    </location>
</feature>
<dbReference type="PANTHER" id="PTHR23514">
    <property type="entry name" value="BYPASS OF STOP CODON PROTEIN 6"/>
    <property type="match status" value="1"/>
</dbReference>
<feature type="transmembrane region" description="Helical" evidence="6">
    <location>
        <begin position="443"/>
        <end position="466"/>
    </location>
</feature>
<dbReference type="EMBL" id="JAULSY010000279">
    <property type="protein sequence ID" value="KAK0653439.1"/>
    <property type="molecule type" value="Genomic_DNA"/>
</dbReference>
<feature type="region of interest" description="Disordered" evidence="5">
    <location>
        <begin position="1"/>
        <end position="62"/>
    </location>
</feature>
<feature type="transmembrane region" description="Helical" evidence="6">
    <location>
        <begin position="399"/>
        <end position="422"/>
    </location>
</feature>
<feature type="transmembrane region" description="Helical" evidence="6">
    <location>
        <begin position="478"/>
        <end position="496"/>
    </location>
</feature>
<dbReference type="InterPro" id="IPR011701">
    <property type="entry name" value="MFS"/>
</dbReference>
<feature type="compositionally biased region" description="Low complexity" evidence="5">
    <location>
        <begin position="48"/>
        <end position="62"/>
    </location>
</feature>
<evidence type="ECO:0000256" key="5">
    <source>
        <dbReference type="SAM" id="MobiDB-lite"/>
    </source>
</evidence>
<dbReference type="AlphaFoldDB" id="A0AA39YJE6"/>
<feature type="transmembrane region" description="Helical" evidence="6">
    <location>
        <begin position="230"/>
        <end position="249"/>
    </location>
</feature>
<dbReference type="PANTHER" id="PTHR23514:SF6">
    <property type="entry name" value="MAJOR FACILITATOR SUPERFAMILY (MFS) PROFILE DOMAIN-CONTAINING PROTEIN"/>
    <property type="match status" value="1"/>
</dbReference>
<dbReference type="InterPro" id="IPR036259">
    <property type="entry name" value="MFS_trans_sf"/>
</dbReference>
<feature type="transmembrane region" description="Helical" evidence="6">
    <location>
        <begin position="106"/>
        <end position="128"/>
    </location>
</feature>
<gene>
    <name evidence="7" type="ORF">QBC41DRAFT_238712</name>
</gene>
<organism evidence="7 8">
    <name type="scientific">Cercophora samala</name>
    <dbReference type="NCBI Taxonomy" id="330535"/>
    <lineage>
        <taxon>Eukaryota</taxon>
        <taxon>Fungi</taxon>
        <taxon>Dikarya</taxon>
        <taxon>Ascomycota</taxon>
        <taxon>Pezizomycotina</taxon>
        <taxon>Sordariomycetes</taxon>
        <taxon>Sordariomycetidae</taxon>
        <taxon>Sordariales</taxon>
        <taxon>Lasiosphaeriaceae</taxon>
        <taxon>Cercophora</taxon>
    </lineage>
</organism>
<reference evidence="7" key="1">
    <citation type="submission" date="2023-06" db="EMBL/GenBank/DDBJ databases">
        <title>Genome-scale phylogeny and comparative genomics of the fungal order Sordariales.</title>
        <authorList>
            <consortium name="Lawrence Berkeley National Laboratory"/>
            <person name="Hensen N."/>
            <person name="Bonometti L."/>
            <person name="Westerberg I."/>
            <person name="Brannstrom I.O."/>
            <person name="Guillou S."/>
            <person name="Cros-Aarteil S."/>
            <person name="Calhoun S."/>
            <person name="Haridas S."/>
            <person name="Kuo A."/>
            <person name="Mondo S."/>
            <person name="Pangilinan J."/>
            <person name="Riley R."/>
            <person name="Labutti K."/>
            <person name="Andreopoulos B."/>
            <person name="Lipzen A."/>
            <person name="Chen C."/>
            <person name="Yanf M."/>
            <person name="Daum C."/>
            <person name="Ng V."/>
            <person name="Clum A."/>
            <person name="Steindorff A."/>
            <person name="Ohm R."/>
            <person name="Martin F."/>
            <person name="Silar P."/>
            <person name="Natvig D."/>
            <person name="Lalanne C."/>
            <person name="Gautier V."/>
            <person name="Ament-Velasquez S.L."/>
            <person name="Kruys A."/>
            <person name="Hutchinson M.I."/>
            <person name="Powell A.J."/>
            <person name="Barry K."/>
            <person name="Miller A.N."/>
            <person name="Grigoriev I.V."/>
            <person name="Debuchy R."/>
            <person name="Gladieux P."/>
            <person name="Thoren M.H."/>
            <person name="Johannesson H."/>
        </authorList>
    </citation>
    <scope>NUCLEOTIDE SEQUENCE</scope>
    <source>
        <strain evidence="7">CBS 307.81</strain>
    </source>
</reference>
<comment type="subcellular location">
    <subcellularLocation>
        <location evidence="1">Membrane</location>
        <topology evidence="1">Multi-pass membrane protein</topology>
    </subcellularLocation>
</comment>
<comment type="caution">
    <text evidence="7">The sequence shown here is derived from an EMBL/GenBank/DDBJ whole genome shotgun (WGS) entry which is preliminary data.</text>
</comment>
<dbReference type="GO" id="GO:0022857">
    <property type="term" value="F:transmembrane transporter activity"/>
    <property type="evidence" value="ECO:0007669"/>
    <property type="project" value="InterPro"/>
</dbReference>
<keyword evidence="4 6" id="KW-0472">Membrane</keyword>
<keyword evidence="3 6" id="KW-1133">Transmembrane helix</keyword>
<proteinExistence type="predicted"/>
<dbReference type="GO" id="GO:0016020">
    <property type="term" value="C:membrane"/>
    <property type="evidence" value="ECO:0007669"/>
    <property type="project" value="UniProtKB-SubCell"/>
</dbReference>
<evidence type="ECO:0000313" key="8">
    <source>
        <dbReference type="Proteomes" id="UP001174997"/>
    </source>
</evidence>
<feature type="transmembrane region" description="Helical" evidence="6">
    <location>
        <begin position="375"/>
        <end position="393"/>
    </location>
</feature>
<evidence type="ECO:0000256" key="6">
    <source>
        <dbReference type="SAM" id="Phobius"/>
    </source>
</evidence>
<feature type="transmembrane region" description="Helical" evidence="6">
    <location>
        <begin position="195"/>
        <end position="218"/>
    </location>
</feature>
<feature type="transmembrane region" description="Helical" evidence="6">
    <location>
        <begin position="148"/>
        <end position="174"/>
    </location>
</feature>
<accession>A0AA39YJE6</accession>
<keyword evidence="2 6" id="KW-0812">Transmembrane</keyword>
<protein>
    <submittedName>
        <fullName evidence="7">Major facilitator superfamily domain-containing protein</fullName>
    </submittedName>
</protein>
<feature type="compositionally biased region" description="Low complexity" evidence="5">
    <location>
        <begin position="26"/>
        <end position="39"/>
    </location>
</feature>
<feature type="transmembrane region" description="Helical" evidence="6">
    <location>
        <begin position="302"/>
        <end position="323"/>
    </location>
</feature>
<dbReference type="Pfam" id="PF07690">
    <property type="entry name" value="MFS_1"/>
    <property type="match status" value="1"/>
</dbReference>
<evidence type="ECO:0000256" key="3">
    <source>
        <dbReference type="ARBA" id="ARBA00022989"/>
    </source>
</evidence>
<evidence type="ECO:0000256" key="1">
    <source>
        <dbReference type="ARBA" id="ARBA00004141"/>
    </source>
</evidence>
<dbReference type="Proteomes" id="UP001174997">
    <property type="component" value="Unassembled WGS sequence"/>
</dbReference>
<evidence type="ECO:0000256" key="2">
    <source>
        <dbReference type="ARBA" id="ARBA00022692"/>
    </source>
</evidence>
<evidence type="ECO:0000313" key="7">
    <source>
        <dbReference type="EMBL" id="KAK0653439.1"/>
    </source>
</evidence>
<dbReference type="InterPro" id="IPR051788">
    <property type="entry name" value="MFS_Transporter"/>
</dbReference>
<dbReference type="SUPFAM" id="SSF103473">
    <property type="entry name" value="MFS general substrate transporter"/>
    <property type="match status" value="1"/>
</dbReference>
<name>A0AA39YJE6_9PEZI</name>
<dbReference type="Gene3D" id="1.20.1250.20">
    <property type="entry name" value="MFS general substrate transporter like domains"/>
    <property type="match status" value="1"/>
</dbReference>
<sequence>MNNTGQEPGPPAPAPAVLDITPAPIPDASQTSTADSSSPNEDDPEKQTPIITTTPINPTPTIHPDVNHYRIAALSLASFTAGLTDASVGPLIEPMKHFHNLPDDKLISLLWVAQAVGFILGAALLSPLRSLKPFLNHDNVTLLSANMLVFLSYLPFVCSAPLPAVILAFLPLGLGNSFNIAIGNVYCGSLRRKSTFYLGVVHACYGLGATVGPLIATGMIVQTRLDYGKFYSIPLCLSFINSMLLFWAFREYPVVAAAEGAVVVVAGRGAGATTTAAAATERKNTMTPGGWIKSHLPTDTKLVIFAALFMFCYQGAEVSNAGWTTEYLHERYPASQEKMDTYGYTMTGFWAGVTLGRVLLTPLGESWPAMGNKGFVYFLVLLCAIFQLVLWFLRRNLAASGAAVALIGFFIGPGYPCAMEVVMNMVDGNEVRRPPLGRRSREAKAAAVGVISAFGMTGGAAVPFIIGNLNGPVGRWVLHPIVLGLYALMLIIWFLLPEPEWIRDRWQPRSIHRFIRALTTIWD</sequence>
<keyword evidence="8" id="KW-1185">Reference proteome</keyword>